<reference evidence="2" key="1">
    <citation type="journal article" date="2004" name="Environ. Microbiol.">
        <title>The genome of Desulfotalea psychrophila, a sulfate-reducing bacterium from permanently cold Arctic sediments.</title>
        <authorList>
            <person name="Rabus R."/>
            <person name="Ruepp A."/>
            <person name="Frickey T."/>
            <person name="Rattei T."/>
            <person name="Fartmann B."/>
            <person name="Stark M."/>
            <person name="Bauer M."/>
            <person name="Zibat A."/>
            <person name="Lombardot T."/>
            <person name="Becker I."/>
            <person name="Amann J."/>
            <person name="Gellner K."/>
            <person name="Teeling H."/>
            <person name="Leuschner W.D."/>
            <person name="Gloeckner F.-O."/>
            <person name="Lupas A.N."/>
            <person name="Amann R."/>
            <person name="Klenk H.-P."/>
        </authorList>
    </citation>
    <scope>NUCLEOTIDE SEQUENCE [LARGE SCALE GENOMIC DNA]</scope>
    <source>
        <strain evidence="2">DSM 12343 / LSv54</strain>
    </source>
</reference>
<keyword evidence="2" id="KW-1185">Reference proteome</keyword>
<dbReference type="HOGENOM" id="CLU_536106_0_0_7"/>
<name>Q6AN84_DESPS</name>
<evidence type="ECO:0008006" key="3">
    <source>
        <dbReference type="Google" id="ProtNLM"/>
    </source>
</evidence>
<gene>
    <name evidence="1" type="ordered locus">DP1461</name>
</gene>
<protein>
    <recommendedName>
        <fullName evidence="3">VWFA domain-containing protein</fullName>
    </recommendedName>
</protein>
<dbReference type="AlphaFoldDB" id="Q6AN84"/>
<dbReference type="Gene3D" id="2.60.120.260">
    <property type="entry name" value="Galactose-binding domain-like"/>
    <property type="match status" value="1"/>
</dbReference>
<dbReference type="eggNOG" id="COG2304">
    <property type="taxonomic scope" value="Bacteria"/>
</dbReference>
<dbReference type="STRING" id="177439.DP1461"/>
<proteinExistence type="predicted"/>
<dbReference type="KEGG" id="dps:DP1461"/>
<evidence type="ECO:0000313" key="2">
    <source>
        <dbReference type="Proteomes" id="UP000000602"/>
    </source>
</evidence>
<dbReference type="Proteomes" id="UP000000602">
    <property type="component" value="Chromosome"/>
</dbReference>
<organism evidence="1 2">
    <name type="scientific">Desulfotalea psychrophila (strain LSv54 / DSM 12343)</name>
    <dbReference type="NCBI Taxonomy" id="177439"/>
    <lineage>
        <taxon>Bacteria</taxon>
        <taxon>Pseudomonadati</taxon>
        <taxon>Thermodesulfobacteriota</taxon>
        <taxon>Desulfobulbia</taxon>
        <taxon>Desulfobulbales</taxon>
        <taxon>Desulfocapsaceae</taxon>
        <taxon>Desulfotalea</taxon>
    </lineage>
</organism>
<sequence>MFLAVDMENNTVRLFPWMIILLLVGMLFHVDSVVQAACVIDPTGTYIEAENYTGEGGHSDDHDENFSLKSDGSAHGGLALVAGSDDSTRTPPRREIKEYEVEISTAGTYYFWMRGEGYSGSRDSMFYTVDDSSWRAWNFAGHYYRYVWTRSMQVGSNGIYLSAGSHTIKIAMREHYTRIDGFFLSTNRYTSPSFANILDPTSCQDSGGTLPPADGTCGDVPIYTQNLLSPAIMVQLDLSGSMDSSMFSGSKFLSSDLAPIVQEIVDLTGWVSGHNIAFRVRGTGDRQAYSYRGSSVGAPVLTIKYIPIGGVDEVTFTKKILADADDNQVYNGSFVNNYYGLYFGAKGPVGLLFKNINIPSGAEITSAEILFTYRGSDDISRVATLDIEGFKEPNVSSITETMLESDTGLTLANASLNYTRLDYAVAVLAEVFKDDAIAWGFATWAGGNGSSSDTGSPDYYSKYKVGVKAHSEVHQGHLETALASTDAYGWTPLTPSMNAAMITLQQGA</sequence>
<evidence type="ECO:0000313" key="1">
    <source>
        <dbReference type="EMBL" id="CAG36190.1"/>
    </source>
</evidence>
<dbReference type="EMBL" id="CR522870">
    <property type="protein sequence ID" value="CAG36190.1"/>
    <property type="molecule type" value="Genomic_DNA"/>
</dbReference>
<accession>Q6AN84</accession>